<feature type="transmembrane region" description="Helical" evidence="1">
    <location>
        <begin position="21"/>
        <end position="41"/>
    </location>
</feature>
<dbReference type="Proteomes" id="UP000248714">
    <property type="component" value="Unassembled WGS sequence"/>
</dbReference>
<gene>
    <name evidence="2" type="ORF">C8D87_114165</name>
</gene>
<comment type="caution">
    <text evidence="2">The sequence shown here is derived from an EMBL/GenBank/DDBJ whole genome shotgun (WGS) entry which is preliminary data.</text>
</comment>
<evidence type="ECO:0000256" key="1">
    <source>
        <dbReference type="SAM" id="Phobius"/>
    </source>
</evidence>
<keyword evidence="1" id="KW-1133">Transmembrane helix</keyword>
<accession>A0ABX9DYC6</accession>
<evidence type="ECO:0000313" key="3">
    <source>
        <dbReference type="Proteomes" id="UP000248714"/>
    </source>
</evidence>
<dbReference type="EMBL" id="QLTT01000014">
    <property type="protein sequence ID" value="RAS59553.1"/>
    <property type="molecule type" value="Genomic_DNA"/>
</dbReference>
<keyword evidence="3" id="KW-1185">Reference proteome</keyword>
<organism evidence="2 3">
    <name type="scientific">Lentzea atacamensis</name>
    <dbReference type="NCBI Taxonomy" id="531938"/>
    <lineage>
        <taxon>Bacteria</taxon>
        <taxon>Bacillati</taxon>
        <taxon>Actinomycetota</taxon>
        <taxon>Actinomycetes</taxon>
        <taxon>Pseudonocardiales</taxon>
        <taxon>Pseudonocardiaceae</taxon>
        <taxon>Lentzea</taxon>
    </lineage>
</organism>
<keyword evidence="1" id="KW-0812">Transmembrane</keyword>
<protein>
    <submittedName>
        <fullName evidence="2">Uncharacterized protein</fullName>
    </submittedName>
</protein>
<keyword evidence="1" id="KW-0472">Membrane</keyword>
<sequence length="267" mass="26744">MATHPPEERARARARLRLTTVVVVVIVVVGAAAAIVVARYVTTPRTAPAPPATSITSSATGAAGEENALAAQPMLQLPAQAAQPQAMTTTTAGPAITVPAPSSTAGRWIPGGFPGTAEGALGQLKALNETALTAADPQVYARGYRELAEPGAPDPGSTGLAALLRSMRSRAGLPATGSVAGLTATFQITHGQIKGTASGGRYAVVCVLGQFSVGVNGQAVAAGVGDCQAMRWNGTEWRIASGALAAAAPCAWPGSADAVKAGYRELN</sequence>
<reference evidence="2 3" key="1">
    <citation type="submission" date="2018-06" db="EMBL/GenBank/DDBJ databases">
        <title>Genomic Encyclopedia of Type Strains, Phase IV (KMG-IV): sequencing the most valuable type-strain genomes for metagenomic binning, comparative biology and taxonomic classification.</title>
        <authorList>
            <person name="Goeker M."/>
        </authorList>
    </citation>
    <scope>NUCLEOTIDE SEQUENCE [LARGE SCALE GENOMIC DNA]</scope>
    <source>
        <strain evidence="2 3">DSM 45479</strain>
    </source>
</reference>
<dbReference type="RefSeq" id="WP_233442541.1">
    <property type="nucleotide sequence ID" value="NZ_QLTT01000014.1"/>
</dbReference>
<evidence type="ECO:0000313" key="2">
    <source>
        <dbReference type="EMBL" id="RAS59553.1"/>
    </source>
</evidence>
<proteinExistence type="predicted"/>
<name>A0ABX9DYC6_9PSEU</name>